<sequence length="215" mass="23014">MNKKSIGALLLSASLLVAGTASTFAYFTTTADSTTQKITLGDVKVNFTAQTEWSLLASGVDIDHFSRNNFSNLLNKNDEILPSGDNVSRVAPGDVLTKTFTLKNEGKLDAKVKLSLDDIKVGRADDKDLLLLDSKLFNFKAYAVNADGTRGNEINLVLAPGYVLLDAGSGQEVGITVTTLVDNSMTNGAMNKVLSFNLHADATQWNNPGWSESGH</sequence>
<accession>A0A937K4E6</accession>
<evidence type="ECO:0000256" key="1">
    <source>
        <dbReference type="SAM" id="SignalP"/>
    </source>
</evidence>
<dbReference type="RefSeq" id="WP_202767922.1">
    <property type="nucleotide sequence ID" value="NZ_JAESWA010000022.1"/>
</dbReference>
<dbReference type="AlphaFoldDB" id="A0A937K4E6"/>
<feature type="chain" id="PRO_5039268362" description="Camelysin metallo-endopeptidase" evidence="1">
    <location>
        <begin position="26"/>
        <end position="215"/>
    </location>
</feature>
<dbReference type="Proteomes" id="UP000623681">
    <property type="component" value="Unassembled WGS sequence"/>
</dbReference>
<proteinExistence type="predicted"/>
<keyword evidence="3" id="KW-1185">Reference proteome</keyword>
<keyword evidence="1" id="KW-0732">Signal</keyword>
<protein>
    <recommendedName>
        <fullName evidence="4">Camelysin metallo-endopeptidase</fullName>
    </recommendedName>
</protein>
<evidence type="ECO:0008006" key="4">
    <source>
        <dbReference type="Google" id="ProtNLM"/>
    </source>
</evidence>
<evidence type="ECO:0000313" key="3">
    <source>
        <dbReference type="Proteomes" id="UP000623681"/>
    </source>
</evidence>
<organism evidence="2 3">
    <name type="scientific">Clostridium paridis</name>
    <dbReference type="NCBI Taxonomy" id="2803863"/>
    <lineage>
        <taxon>Bacteria</taxon>
        <taxon>Bacillati</taxon>
        <taxon>Bacillota</taxon>
        <taxon>Clostridia</taxon>
        <taxon>Eubacteriales</taxon>
        <taxon>Clostridiaceae</taxon>
        <taxon>Clostridium</taxon>
    </lineage>
</organism>
<gene>
    <name evidence="2" type="ORF">JK634_12210</name>
</gene>
<evidence type="ECO:0000313" key="2">
    <source>
        <dbReference type="EMBL" id="MBL4932577.1"/>
    </source>
</evidence>
<feature type="signal peptide" evidence="1">
    <location>
        <begin position="1"/>
        <end position="25"/>
    </location>
</feature>
<comment type="caution">
    <text evidence="2">The sequence shown here is derived from an EMBL/GenBank/DDBJ whole genome shotgun (WGS) entry which is preliminary data.</text>
</comment>
<dbReference type="EMBL" id="JAESWA010000022">
    <property type="protein sequence ID" value="MBL4932577.1"/>
    <property type="molecule type" value="Genomic_DNA"/>
</dbReference>
<reference evidence="2" key="1">
    <citation type="submission" date="2021-01" db="EMBL/GenBank/DDBJ databases">
        <title>Genome public.</title>
        <authorList>
            <person name="Liu C."/>
            <person name="Sun Q."/>
        </authorList>
    </citation>
    <scope>NUCLEOTIDE SEQUENCE</scope>
    <source>
        <strain evidence="2">YIM B02565</strain>
    </source>
</reference>
<name>A0A937K4E6_9CLOT</name>